<name>A0A8B8EGG6_CRAVI</name>
<gene>
    <name evidence="3" type="primary">LOC111134062</name>
</gene>
<dbReference type="Gene3D" id="2.170.300.10">
    <property type="entry name" value="Tie2 ligand-binding domain superfamily"/>
    <property type="match status" value="1"/>
</dbReference>
<dbReference type="Proteomes" id="UP000694844">
    <property type="component" value="Chromosome 5"/>
</dbReference>
<dbReference type="KEGG" id="cvn:111134062"/>
<proteinExistence type="predicted"/>
<organism evidence="2 3">
    <name type="scientific">Crassostrea virginica</name>
    <name type="common">Eastern oyster</name>
    <dbReference type="NCBI Taxonomy" id="6565"/>
    <lineage>
        <taxon>Eukaryota</taxon>
        <taxon>Metazoa</taxon>
        <taxon>Spiralia</taxon>
        <taxon>Lophotrochozoa</taxon>
        <taxon>Mollusca</taxon>
        <taxon>Bivalvia</taxon>
        <taxon>Autobranchia</taxon>
        <taxon>Pteriomorphia</taxon>
        <taxon>Ostreida</taxon>
        <taxon>Ostreoidea</taxon>
        <taxon>Ostreidae</taxon>
        <taxon>Crassostrea</taxon>
    </lineage>
</organism>
<reference evidence="3" key="1">
    <citation type="submission" date="2025-08" db="UniProtKB">
        <authorList>
            <consortium name="RefSeq"/>
        </authorList>
    </citation>
    <scope>IDENTIFICATION</scope>
    <source>
        <tissue evidence="3">Whole sample</tissue>
    </source>
</reference>
<evidence type="ECO:0000313" key="3">
    <source>
        <dbReference type="RefSeq" id="XP_022338568.1"/>
    </source>
</evidence>
<dbReference type="GeneID" id="111134062"/>
<dbReference type="RefSeq" id="XP_022338568.1">
    <property type="nucleotide sequence ID" value="XM_022482860.1"/>
</dbReference>
<feature type="signal peptide" evidence="1">
    <location>
        <begin position="1"/>
        <end position="22"/>
    </location>
</feature>
<dbReference type="AlphaFoldDB" id="A0A8B8EGG6"/>
<keyword evidence="2" id="KW-1185">Reference proteome</keyword>
<accession>A0A8B8EGG6</accession>
<protein>
    <submittedName>
        <fullName evidence="3">Uncharacterized protein LOC111134062</fullName>
    </submittedName>
</protein>
<feature type="chain" id="PRO_5034958628" evidence="1">
    <location>
        <begin position="23"/>
        <end position="126"/>
    </location>
</feature>
<sequence length="126" mass="13945">MPATTDSLILLFLSTFFIVGNTQSTCRPTGSDGVPVCCPYYYIKDNICVGCQAGYRVLSDAYTCSEPCEFPRYGARCSERCDCAKEDCHHVHGCHIHVTTTQKTTSSKRTTILSFLQRKTTKAEVG</sequence>
<keyword evidence="1" id="KW-0732">Signal</keyword>
<evidence type="ECO:0000313" key="2">
    <source>
        <dbReference type="Proteomes" id="UP000694844"/>
    </source>
</evidence>
<evidence type="ECO:0000256" key="1">
    <source>
        <dbReference type="SAM" id="SignalP"/>
    </source>
</evidence>
<dbReference type="OrthoDB" id="6060805at2759"/>